<dbReference type="SUPFAM" id="SSF51735">
    <property type="entry name" value="NAD(P)-binding Rossmann-fold domains"/>
    <property type="match status" value="1"/>
</dbReference>
<dbReference type="Proteomes" id="UP001589647">
    <property type="component" value="Unassembled WGS sequence"/>
</dbReference>
<dbReference type="InterPro" id="IPR013328">
    <property type="entry name" value="6PGD_dom2"/>
</dbReference>
<feature type="domain" description="NADPH-dependent reductive aminase-like C-terminal" evidence="4">
    <location>
        <begin position="150"/>
        <end position="281"/>
    </location>
</feature>
<keyword evidence="6" id="KW-1185">Reference proteome</keyword>
<reference evidence="5 6" key="1">
    <citation type="submission" date="2024-09" db="EMBL/GenBank/DDBJ databases">
        <authorList>
            <person name="Sun Q."/>
            <person name="Mori K."/>
        </authorList>
    </citation>
    <scope>NUCLEOTIDE SEQUENCE [LARGE SCALE GENOMIC DNA]</scope>
    <source>
        <strain evidence="5 6">CCM 3426</strain>
    </source>
</reference>
<evidence type="ECO:0000256" key="2">
    <source>
        <dbReference type="ARBA" id="ARBA00023002"/>
    </source>
</evidence>
<evidence type="ECO:0000313" key="5">
    <source>
        <dbReference type="EMBL" id="MFB9202553.1"/>
    </source>
</evidence>
<sequence>MTVVGLGPMGSKMAETFLGAGFDVAVWNRTASKTEPLVARGARHAASAADGDLLVISQIGYQAMYDSLGEARLDGKVLVNLSSGTPEELRAAARWVAGRGGTLITAGIMVPPPGIGQPGAYSFYSGPKDVLDRHAATLESLGGITYVGADEGLAMMYYQSLLLIFWSSLTSQMHAMAMLRTAGVSPLEFLPFVRETFTQLGGDGVMGFATILAEEFAAGTYPGELNSLDMQLAGIGHVVHALREAGVESTVPDALRRLFERAAAEGRGHEGLGTVIESIRKP</sequence>
<feature type="domain" description="6-phosphogluconate dehydrogenase NADP-binding" evidence="3">
    <location>
        <begin position="2"/>
        <end position="148"/>
    </location>
</feature>
<proteinExistence type="inferred from homology"/>
<dbReference type="Pfam" id="PF03446">
    <property type="entry name" value="NAD_binding_2"/>
    <property type="match status" value="1"/>
</dbReference>
<dbReference type="Pfam" id="PF21761">
    <property type="entry name" value="RedAm-like_C"/>
    <property type="match status" value="1"/>
</dbReference>
<comment type="caution">
    <text evidence="5">The sequence shown here is derived from an EMBL/GenBank/DDBJ whole genome shotgun (WGS) entry which is preliminary data.</text>
</comment>
<evidence type="ECO:0000313" key="6">
    <source>
        <dbReference type="Proteomes" id="UP001589647"/>
    </source>
</evidence>
<evidence type="ECO:0000256" key="1">
    <source>
        <dbReference type="ARBA" id="ARBA00009080"/>
    </source>
</evidence>
<dbReference type="GO" id="GO:0016491">
    <property type="term" value="F:oxidoreductase activity"/>
    <property type="evidence" value="ECO:0007669"/>
    <property type="project" value="UniProtKB-KW"/>
</dbReference>
<dbReference type="InterPro" id="IPR006115">
    <property type="entry name" value="6PGDH_NADP-bd"/>
</dbReference>
<dbReference type="InterPro" id="IPR015815">
    <property type="entry name" value="HIBADH-related"/>
</dbReference>
<keyword evidence="2 5" id="KW-0560">Oxidoreductase</keyword>
<dbReference type="InterPro" id="IPR048666">
    <property type="entry name" value="RedAm-like_C"/>
</dbReference>
<organism evidence="5 6">
    <name type="scientific">Nonomuraea spiralis</name>
    <dbReference type="NCBI Taxonomy" id="46182"/>
    <lineage>
        <taxon>Bacteria</taxon>
        <taxon>Bacillati</taxon>
        <taxon>Actinomycetota</taxon>
        <taxon>Actinomycetes</taxon>
        <taxon>Streptosporangiales</taxon>
        <taxon>Streptosporangiaceae</taxon>
        <taxon>Nonomuraea</taxon>
    </lineage>
</organism>
<accession>A0ABV5IDC9</accession>
<dbReference type="Gene3D" id="3.40.50.720">
    <property type="entry name" value="NAD(P)-binding Rossmann-like Domain"/>
    <property type="match status" value="1"/>
</dbReference>
<dbReference type="Gene3D" id="1.10.1040.10">
    <property type="entry name" value="N-(1-d-carboxylethyl)-l-norvaline Dehydrogenase, domain 2"/>
    <property type="match status" value="1"/>
</dbReference>
<dbReference type="InterPro" id="IPR051265">
    <property type="entry name" value="HIBADH-related_NP60_sf"/>
</dbReference>
<name>A0ABV5IDC9_9ACTN</name>
<dbReference type="PANTHER" id="PTHR43580:SF2">
    <property type="entry name" value="CYTOKINE-LIKE NUCLEAR FACTOR N-PAC"/>
    <property type="match status" value="1"/>
</dbReference>
<gene>
    <name evidence="5" type="ORF">ACFFV7_15245</name>
</gene>
<dbReference type="PIRSF" id="PIRSF000103">
    <property type="entry name" value="HIBADH"/>
    <property type="match status" value="1"/>
</dbReference>
<protein>
    <submittedName>
        <fullName evidence="5">NAD(P)-dependent oxidoreductase</fullName>
        <ecNumber evidence="5">1.1.-.-</ecNumber>
    </submittedName>
</protein>
<dbReference type="EC" id="1.1.-.-" evidence="5"/>
<dbReference type="InterPro" id="IPR036291">
    <property type="entry name" value="NAD(P)-bd_dom_sf"/>
</dbReference>
<dbReference type="EMBL" id="JBHMEI010000009">
    <property type="protein sequence ID" value="MFB9202553.1"/>
    <property type="molecule type" value="Genomic_DNA"/>
</dbReference>
<evidence type="ECO:0000259" key="3">
    <source>
        <dbReference type="Pfam" id="PF03446"/>
    </source>
</evidence>
<evidence type="ECO:0000259" key="4">
    <source>
        <dbReference type="Pfam" id="PF21761"/>
    </source>
</evidence>
<comment type="similarity">
    <text evidence="1">Belongs to the HIBADH-related family.</text>
</comment>
<dbReference type="PANTHER" id="PTHR43580">
    <property type="entry name" value="OXIDOREDUCTASE GLYR1-RELATED"/>
    <property type="match status" value="1"/>
</dbReference>
<dbReference type="RefSeq" id="WP_189651411.1">
    <property type="nucleotide sequence ID" value="NZ_BMRC01000019.1"/>
</dbReference>